<feature type="compositionally biased region" description="Acidic residues" evidence="1">
    <location>
        <begin position="708"/>
        <end position="722"/>
    </location>
</feature>
<feature type="region of interest" description="Disordered" evidence="1">
    <location>
        <begin position="1"/>
        <end position="63"/>
    </location>
</feature>
<dbReference type="PANTHER" id="PTHR46619:SF2">
    <property type="entry name" value="XS DOMAIN PROTEIN"/>
    <property type="match status" value="1"/>
</dbReference>
<feature type="compositionally biased region" description="Polar residues" evidence="1">
    <location>
        <begin position="376"/>
        <end position="387"/>
    </location>
</feature>
<feature type="region of interest" description="Disordered" evidence="1">
    <location>
        <begin position="673"/>
        <end position="739"/>
    </location>
</feature>
<feature type="region of interest" description="Disordered" evidence="1">
    <location>
        <begin position="82"/>
        <end position="103"/>
    </location>
</feature>
<feature type="compositionally biased region" description="Basic and acidic residues" evidence="1">
    <location>
        <begin position="675"/>
        <end position="692"/>
    </location>
</feature>
<dbReference type="Pfam" id="PF03468">
    <property type="entry name" value="XS"/>
    <property type="match status" value="1"/>
</dbReference>
<feature type="domain" description="XS" evidence="2">
    <location>
        <begin position="848"/>
        <end position="974"/>
    </location>
</feature>
<evidence type="ECO:0000313" key="4">
    <source>
        <dbReference type="Proteomes" id="UP000834106"/>
    </source>
</evidence>
<dbReference type="EMBL" id="OU503053">
    <property type="protein sequence ID" value="CAI9781445.1"/>
    <property type="molecule type" value="Genomic_DNA"/>
</dbReference>
<gene>
    <name evidence="3" type="ORF">FPE_LOCUS28875</name>
</gene>
<feature type="compositionally biased region" description="Polar residues" evidence="1">
    <location>
        <begin position="352"/>
        <end position="367"/>
    </location>
</feature>
<dbReference type="InterPro" id="IPR005380">
    <property type="entry name" value="XS_domain"/>
</dbReference>
<protein>
    <recommendedName>
        <fullName evidence="2">XS domain-containing protein</fullName>
    </recommendedName>
</protein>
<dbReference type="Proteomes" id="UP000834106">
    <property type="component" value="Chromosome 18"/>
</dbReference>
<keyword evidence="4" id="KW-1185">Reference proteome</keyword>
<feature type="compositionally biased region" description="Basic and acidic residues" evidence="1">
    <location>
        <begin position="726"/>
        <end position="739"/>
    </location>
</feature>
<sequence>MTRERRYVLDSRVRSPSPQRRTLRYRDFSPSRRQEYSSHQRNVDDLHATDGMQYTERSRRTERRDHFDRDLDLQAVRFSDYHDRDRDRDRDRERDRENDSYRYKDGVGYSRRLYGEDSLIGNSASMKFRQKYGLDNPRNSDGFNVKDNVNDYRGVCDTSITRVSAERDCYPGSQYLDEGRSRLPAGLRYSGGSKPSPMETERTQSRYTDSYALDHVGVDGLPKSLGGYDIGAHRVPSSELQHLITGTHKDSDFNPIDELHLPKKGRDIHSGDNCYLSKKDGHFHPGDDLINLDEHVRPIDREMFRYNREDNLQSLRGYLWDDVDHTMSSSRPKDYTKGSSGFSSREDLYVPSPSNGTRLRTEMTSKTIGCDGGSGEKSQNRSPMTSQDITSYSRSYFSSLERHGAHIYPEYGRSHMGCSSTRSSGLPFGKTLTDVKEYRSQDTSRTHSMYPVDVIDESSRIRLEDVELWNHHTSSRGESMHNYSDTRGSSHAREQDDKVLGCSSMRLSYDRELYSNYGSIEPREIHSNEMDGGPWTHEERSHMLRLKEYDPCLDQIDDSPHMRLAARDLSSVKTSEKLHKHNVSRKSVRKIYHQGHGGENVVPVSLSYKFKSRKYDYANTSESSEMANYQSSSEKFKANHSNNHHMSGARDIKKRLGPHPQKLHVSQRIVKKYKPSLEKRLGPAPKNHDRLPWLKKLGSKKFPRVQDDSDASPDDVLGDNLEDNAFPEKPELPEPPEKSDEFKQLVQSAFFKFLKQTSETPTKRKTYMEQVKTYRLKCLVCGSNSDEFADTESLAMHALTSSKVGLRSQHLGLHKALCILMGWKSAEDFGGQWLCEVMSDAETSSLKEDLIIWPPVVIIHNSPIGKENPDEQIILSTEALESKLKDMGFGNINKVCIGKPANQSVMLAIFNGTLSGLQEAERLHKNYLETKHGRIEFMQVMSSEKGSCSEEIQTVPAENEEKFLYCYLGLLKDLDKLDFITKKRCVVRSKREIQSIADAPLTTKGELR</sequence>
<proteinExistence type="predicted"/>
<dbReference type="Gene3D" id="3.30.70.2890">
    <property type="entry name" value="XS domain"/>
    <property type="match status" value="1"/>
</dbReference>
<name>A0AAD2A4L9_9LAMI</name>
<accession>A0AAD2A4L9</accession>
<dbReference type="AlphaFoldDB" id="A0AAD2A4L9"/>
<reference evidence="3" key="1">
    <citation type="submission" date="2023-05" db="EMBL/GenBank/DDBJ databases">
        <authorList>
            <person name="Huff M."/>
        </authorList>
    </citation>
    <scope>NUCLEOTIDE SEQUENCE</scope>
</reference>
<dbReference type="PANTHER" id="PTHR46619">
    <property type="entry name" value="RNA RECOGNITION MOTIF XS DOMAIN PROTEIN-RELATED"/>
    <property type="match status" value="1"/>
</dbReference>
<feature type="compositionally biased region" description="Basic and acidic residues" evidence="1">
    <location>
        <begin position="24"/>
        <end position="48"/>
    </location>
</feature>
<evidence type="ECO:0000313" key="3">
    <source>
        <dbReference type="EMBL" id="CAI9781445.1"/>
    </source>
</evidence>
<feature type="region of interest" description="Disordered" evidence="1">
    <location>
        <begin position="474"/>
        <end position="496"/>
    </location>
</feature>
<evidence type="ECO:0000259" key="2">
    <source>
        <dbReference type="Pfam" id="PF03468"/>
    </source>
</evidence>
<organism evidence="3 4">
    <name type="scientific">Fraxinus pennsylvanica</name>
    <dbReference type="NCBI Taxonomy" id="56036"/>
    <lineage>
        <taxon>Eukaryota</taxon>
        <taxon>Viridiplantae</taxon>
        <taxon>Streptophyta</taxon>
        <taxon>Embryophyta</taxon>
        <taxon>Tracheophyta</taxon>
        <taxon>Spermatophyta</taxon>
        <taxon>Magnoliopsida</taxon>
        <taxon>eudicotyledons</taxon>
        <taxon>Gunneridae</taxon>
        <taxon>Pentapetalae</taxon>
        <taxon>asterids</taxon>
        <taxon>lamiids</taxon>
        <taxon>Lamiales</taxon>
        <taxon>Oleaceae</taxon>
        <taxon>Oleeae</taxon>
        <taxon>Fraxinus</taxon>
    </lineage>
</organism>
<feature type="region of interest" description="Disordered" evidence="1">
    <location>
        <begin position="328"/>
        <end position="387"/>
    </location>
</feature>
<evidence type="ECO:0000256" key="1">
    <source>
        <dbReference type="SAM" id="MobiDB-lite"/>
    </source>
</evidence>
<dbReference type="GO" id="GO:0031047">
    <property type="term" value="P:regulatory ncRNA-mediated gene silencing"/>
    <property type="evidence" value="ECO:0007669"/>
    <property type="project" value="InterPro"/>
</dbReference>
<feature type="compositionally biased region" description="Basic and acidic residues" evidence="1">
    <location>
        <begin position="1"/>
        <end position="13"/>
    </location>
</feature>
<dbReference type="InterPro" id="IPR038588">
    <property type="entry name" value="XS_domain_sf"/>
</dbReference>